<evidence type="ECO:0000313" key="2">
    <source>
        <dbReference type="EMBL" id="GAA4018591.1"/>
    </source>
</evidence>
<dbReference type="EMBL" id="BAABDJ010000039">
    <property type="protein sequence ID" value="GAA4018591.1"/>
    <property type="molecule type" value="Genomic_DNA"/>
</dbReference>
<gene>
    <name evidence="2" type="ORF">GCM10022408_35490</name>
</gene>
<organism evidence="2 3">
    <name type="scientific">Hymenobacter fastidiosus</name>
    <dbReference type="NCBI Taxonomy" id="486264"/>
    <lineage>
        <taxon>Bacteria</taxon>
        <taxon>Pseudomonadati</taxon>
        <taxon>Bacteroidota</taxon>
        <taxon>Cytophagia</taxon>
        <taxon>Cytophagales</taxon>
        <taxon>Hymenobacteraceae</taxon>
        <taxon>Hymenobacter</taxon>
    </lineage>
</organism>
<protein>
    <submittedName>
        <fullName evidence="2">Metallophosphoesterase family protein</fullName>
    </submittedName>
</protein>
<dbReference type="InterPro" id="IPR029052">
    <property type="entry name" value="Metallo-depent_PP-like"/>
</dbReference>
<dbReference type="Pfam" id="PF00149">
    <property type="entry name" value="Metallophos"/>
    <property type="match status" value="1"/>
</dbReference>
<keyword evidence="3" id="KW-1185">Reference proteome</keyword>
<reference evidence="3" key="1">
    <citation type="journal article" date="2019" name="Int. J. Syst. Evol. Microbiol.">
        <title>The Global Catalogue of Microorganisms (GCM) 10K type strain sequencing project: providing services to taxonomists for standard genome sequencing and annotation.</title>
        <authorList>
            <consortium name="The Broad Institute Genomics Platform"/>
            <consortium name="The Broad Institute Genome Sequencing Center for Infectious Disease"/>
            <person name="Wu L."/>
            <person name="Ma J."/>
        </authorList>
    </citation>
    <scope>NUCLEOTIDE SEQUENCE [LARGE SCALE GENOMIC DNA]</scope>
    <source>
        <strain evidence="3">JCM 17224</strain>
    </source>
</reference>
<comment type="caution">
    <text evidence="2">The sequence shown here is derived from an EMBL/GenBank/DDBJ whole genome shotgun (WGS) entry which is preliminary data.</text>
</comment>
<dbReference type="PANTHER" id="PTHR42850:SF4">
    <property type="entry name" value="ZINC-DEPENDENT ENDOPOLYPHOSPHATASE"/>
    <property type="match status" value="1"/>
</dbReference>
<dbReference type="RefSeq" id="WP_345074873.1">
    <property type="nucleotide sequence ID" value="NZ_BAABDJ010000039.1"/>
</dbReference>
<feature type="domain" description="Calcineurin-like phosphoesterase" evidence="1">
    <location>
        <begin position="3"/>
        <end position="165"/>
    </location>
</feature>
<dbReference type="InterPro" id="IPR050126">
    <property type="entry name" value="Ap4A_hydrolase"/>
</dbReference>
<sequence>METYVLGDIHGGFRALEQVLERSAFRPGLDRLIQLGDVADGWPDTPQCVERLLSIPHSIWLQGNHDWWTAEWLATRLPVSELSPGWLSQGGRATYEAYQRGPHEQLGRHFTAFFGQQRPYFEDDQNNLYVHGGYDPTRPIAEQEPAELIWTRDLWQNGWEALGYTECFIGHTPTGAKSPVPGQRANVWNLDQGAGYSGRLSMLNVRTKEFVQSDPVPELYPGVKGR</sequence>
<dbReference type="InterPro" id="IPR004843">
    <property type="entry name" value="Calcineurin-like_PHP"/>
</dbReference>
<dbReference type="PANTHER" id="PTHR42850">
    <property type="entry name" value="METALLOPHOSPHOESTERASE"/>
    <property type="match status" value="1"/>
</dbReference>
<dbReference type="Proteomes" id="UP001500567">
    <property type="component" value="Unassembled WGS sequence"/>
</dbReference>
<dbReference type="Gene3D" id="3.60.21.10">
    <property type="match status" value="1"/>
</dbReference>
<proteinExistence type="predicted"/>
<evidence type="ECO:0000313" key="3">
    <source>
        <dbReference type="Proteomes" id="UP001500567"/>
    </source>
</evidence>
<name>A0ABP7SYY6_9BACT</name>
<dbReference type="SUPFAM" id="SSF56300">
    <property type="entry name" value="Metallo-dependent phosphatases"/>
    <property type="match status" value="1"/>
</dbReference>
<accession>A0ABP7SYY6</accession>
<evidence type="ECO:0000259" key="1">
    <source>
        <dbReference type="Pfam" id="PF00149"/>
    </source>
</evidence>